<dbReference type="AlphaFoldDB" id="A0AAE9WD12"/>
<evidence type="ECO:0000256" key="8">
    <source>
        <dbReference type="ARBA" id="ARBA00048679"/>
    </source>
</evidence>
<evidence type="ECO:0000256" key="2">
    <source>
        <dbReference type="ARBA" id="ARBA00022527"/>
    </source>
</evidence>
<dbReference type="InterPro" id="IPR000719">
    <property type="entry name" value="Prot_kinase_dom"/>
</dbReference>
<dbReference type="PANTHER" id="PTHR43895:SF32">
    <property type="entry name" value="SERINE_THREONINE-PROTEIN KINASE CHK1"/>
    <property type="match status" value="1"/>
</dbReference>
<dbReference type="Pfam" id="PF00069">
    <property type="entry name" value="Pkinase"/>
    <property type="match status" value="1"/>
</dbReference>
<dbReference type="GO" id="GO:0004674">
    <property type="term" value="F:protein serine/threonine kinase activity"/>
    <property type="evidence" value="ECO:0007669"/>
    <property type="project" value="UniProtKB-KW"/>
</dbReference>
<reference evidence="12 13" key="1">
    <citation type="journal article" date="2023" name="G3 (Bethesda)">
        <title>A high-quality reference genome for the fission yeast Schizosaccharomyces osmophilus.</title>
        <authorList>
            <person name="Jia G.S."/>
            <person name="Zhang W.C."/>
            <person name="Liang Y."/>
            <person name="Liu X.H."/>
            <person name="Rhind N."/>
            <person name="Pidoux A."/>
            <person name="Brysch-Herzberg M."/>
            <person name="Du L.L."/>
        </authorList>
    </citation>
    <scope>NUCLEOTIDE SEQUENCE [LARGE SCALE GENOMIC DNA]</scope>
    <source>
        <strain evidence="12 13">CBS 15793</strain>
    </source>
</reference>
<dbReference type="PROSITE" id="PS00107">
    <property type="entry name" value="PROTEIN_KINASE_ATP"/>
    <property type="match status" value="1"/>
</dbReference>
<dbReference type="RefSeq" id="XP_056037479.1">
    <property type="nucleotide sequence ID" value="XM_056182053.1"/>
</dbReference>
<dbReference type="GO" id="GO:0005524">
    <property type="term" value="F:ATP binding"/>
    <property type="evidence" value="ECO:0007669"/>
    <property type="project" value="UniProtKB-UniRule"/>
</dbReference>
<evidence type="ECO:0000256" key="10">
    <source>
        <dbReference type="SAM" id="MobiDB-lite"/>
    </source>
</evidence>
<organism evidence="12 13">
    <name type="scientific">Schizosaccharomyces osmophilus</name>
    <dbReference type="NCBI Taxonomy" id="2545709"/>
    <lineage>
        <taxon>Eukaryota</taxon>
        <taxon>Fungi</taxon>
        <taxon>Dikarya</taxon>
        <taxon>Ascomycota</taxon>
        <taxon>Taphrinomycotina</taxon>
        <taxon>Schizosaccharomycetes</taxon>
        <taxon>Schizosaccharomycetales</taxon>
        <taxon>Schizosaccharomycetaceae</taxon>
        <taxon>Schizosaccharomyces</taxon>
    </lineage>
</organism>
<feature type="binding site" evidence="9">
    <location>
        <position position="502"/>
    </location>
    <ligand>
        <name>ATP</name>
        <dbReference type="ChEBI" id="CHEBI:30616"/>
    </ligand>
</feature>
<comment type="catalytic activity">
    <reaction evidence="8">
        <text>L-seryl-[protein] + ATP = O-phospho-L-seryl-[protein] + ADP + H(+)</text>
        <dbReference type="Rhea" id="RHEA:17989"/>
        <dbReference type="Rhea" id="RHEA-COMP:9863"/>
        <dbReference type="Rhea" id="RHEA-COMP:11604"/>
        <dbReference type="ChEBI" id="CHEBI:15378"/>
        <dbReference type="ChEBI" id="CHEBI:29999"/>
        <dbReference type="ChEBI" id="CHEBI:30616"/>
        <dbReference type="ChEBI" id="CHEBI:83421"/>
        <dbReference type="ChEBI" id="CHEBI:456216"/>
        <dbReference type="EC" id="2.7.11.1"/>
    </reaction>
</comment>
<keyword evidence="13" id="KW-1185">Reference proteome</keyword>
<keyword evidence="2 12" id="KW-0723">Serine/threonine-protein kinase</keyword>
<dbReference type="SMART" id="SM00220">
    <property type="entry name" value="S_TKc"/>
    <property type="match status" value="1"/>
</dbReference>
<feature type="region of interest" description="Disordered" evidence="10">
    <location>
        <begin position="249"/>
        <end position="269"/>
    </location>
</feature>
<evidence type="ECO:0000259" key="11">
    <source>
        <dbReference type="PROSITE" id="PS50011"/>
    </source>
</evidence>
<dbReference type="PANTHER" id="PTHR43895">
    <property type="entry name" value="CALCIUM/CALMODULIN-DEPENDENT PROTEIN KINASE KINASE-RELATED"/>
    <property type="match status" value="1"/>
</dbReference>
<dbReference type="Proteomes" id="UP001212411">
    <property type="component" value="Chromosome 2"/>
</dbReference>
<evidence type="ECO:0000256" key="7">
    <source>
        <dbReference type="ARBA" id="ARBA00047899"/>
    </source>
</evidence>
<proteinExistence type="predicted"/>
<keyword evidence="6 9" id="KW-0067">ATP-binding</keyword>
<evidence type="ECO:0000256" key="9">
    <source>
        <dbReference type="PROSITE-ProRule" id="PRU10141"/>
    </source>
</evidence>
<keyword evidence="5 12" id="KW-0418">Kinase</keyword>
<feature type="compositionally biased region" description="Polar residues" evidence="10">
    <location>
        <begin position="100"/>
        <end position="120"/>
    </location>
</feature>
<dbReference type="GeneID" id="80876742"/>
<dbReference type="FunFam" id="1.10.510.10:FF:000571">
    <property type="entry name" value="Maternal embryonic leucine zipper kinase"/>
    <property type="match status" value="1"/>
</dbReference>
<dbReference type="PROSITE" id="PS00108">
    <property type="entry name" value="PROTEIN_KINASE_ST"/>
    <property type="match status" value="1"/>
</dbReference>
<dbReference type="PROSITE" id="PS50011">
    <property type="entry name" value="PROTEIN_KINASE_DOM"/>
    <property type="match status" value="1"/>
</dbReference>
<dbReference type="EMBL" id="CP115612">
    <property type="protein sequence ID" value="WBW73236.1"/>
    <property type="molecule type" value="Genomic_DNA"/>
</dbReference>
<evidence type="ECO:0000256" key="3">
    <source>
        <dbReference type="ARBA" id="ARBA00022679"/>
    </source>
</evidence>
<dbReference type="EC" id="2.7.11.1" evidence="1"/>
<feature type="region of interest" description="Disordered" evidence="10">
    <location>
        <begin position="91"/>
        <end position="120"/>
    </location>
</feature>
<dbReference type="Gene3D" id="1.10.510.10">
    <property type="entry name" value="Transferase(Phosphotransferase) domain 1"/>
    <property type="match status" value="1"/>
</dbReference>
<accession>A0AAE9WD12</accession>
<sequence>MHSSSVGRSIPISQGYPSFNSHLKNCSVVESTIRALPDSSLSSLSRSTFQHPPSLPNDASVDSDLHQRIHHDSFPQIHSYSHKTFIHSFQTPEPSKRHFSSNSFTSLQPQTASSPENDISFQKWETKDESLYDLLRLTSPPDHLASHTLPVHSTCSFPFFKDNPRGSSFPTQNNLPKVPNKAYGDRRIGKPLVNPLFNLDSPVSDFRVSSKNIHSPQKPSSQDKVLQPSSVANRIFCQDEFAKPISRNHSFETQNNAQENSGIIRSSSTKADDSFHFNTSAELDSFAGLNLSNKSLLSAQIHQSKYLKSSSQVIAAQEIVEQTSEVVEEKAAEPYKSLEKKERPPLFTNNSFAVGDLHGSPKETVTNISSLHSPTRSRIPGAKAYVKNTINIQVIKKKNEQYIAHFPEHKERLDFLWQHKASPAFANCALASNDRFSLSELHMDSSEILARTLKKSSKNNCFGPFILGRTIGRGEFGKVKLGWPLPGSSPSKKHPTPQVVIKIIRVIKGGRLLRKVIREATILREVDDHPNIVKYIDLIKTKHHMGIVLDYVSGGELFDYILASRRLEDETACKLFAQLISGVGYLHSKGVVHRDLKLENILLDSKKNIIIADFGFATTFGRFGSQKNQVSIAKPDLFRTSCGSPCYAAPELVNCKSGSYAGTQADIWSCGVILYAMLAGYLPFDDDPHNPNGENVVRLYRYICSTSLIFPEYINEKPRELLRKILVPDPTRRLQMSGIMRHPYLRAHRQLFELYNDFGTLKYPVGGFLSQKSEISVSSSSTVSTFSSVDIPSRDSNVQKKTAIHGSLELKQPTKTSALVNDGAHASVMLYPKDNSKNRLVSLLRKPNQFPKRFDDETLFKANSKIRGHQRHLSTATVDYNHRKTPLPPIEMKVTSLVTTSCETRRRSEATNSLKNLLCKPKKNYLGKDFSFLKNYLSLKRRGKDSGLILETITPLVSTSDASTLKNLHRFEKGHKRHYTFA</sequence>
<keyword evidence="3" id="KW-0808">Transferase</keyword>
<feature type="domain" description="Protein kinase" evidence="11">
    <location>
        <begin position="465"/>
        <end position="745"/>
    </location>
</feature>
<dbReference type="GO" id="GO:0007165">
    <property type="term" value="P:signal transduction"/>
    <property type="evidence" value="ECO:0007669"/>
    <property type="project" value="TreeGrafter"/>
</dbReference>
<dbReference type="KEGG" id="som:SOMG_03262"/>
<comment type="catalytic activity">
    <reaction evidence="7">
        <text>L-threonyl-[protein] + ATP = O-phospho-L-threonyl-[protein] + ADP + H(+)</text>
        <dbReference type="Rhea" id="RHEA:46608"/>
        <dbReference type="Rhea" id="RHEA-COMP:11060"/>
        <dbReference type="Rhea" id="RHEA-COMP:11605"/>
        <dbReference type="ChEBI" id="CHEBI:15378"/>
        <dbReference type="ChEBI" id="CHEBI:30013"/>
        <dbReference type="ChEBI" id="CHEBI:30616"/>
        <dbReference type="ChEBI" id="CHEBI:61977"/>
        <dbReference type="ChEBI" id="CHEBI:456216"/>
        <dbReference type="EC" id="2.7.11.1"/>
    </reaction>
</comment>
<dbReference type="SUPFAM" id="SSF56112">
    <property type="entry name" value="Protein kinase-like (PK-like)"/>
    <property type="match status" value="1"/>
</dbReference>
<name>A0AAE9WD12_9SCHI</name>
<evidence type="ECO:0000256" key="6">
    <source>
        <dbReference type="ARBA" id="ARBA00022840"/>
    </source>
</evidence>
<evidence type="ECO:0000256" key="5">
    <source>
        <dbReference type="ARBA" id="ARBA00022777"/>
    </source>
</evidence>
<dbReference type="InterPro" id="IPR017441">
    <property type="entry name" value="Protein_kinase_ATP_BS"/>
</dbReference>
<evidence type="ECO:0000256" key="1">
    <source>
        <dbReference type="ARBA" id="ARBA00012513"/>
    </source>
</evidence>
<keyword evidence="4 9" id="KW-0547">Nucleotide-binding</keyword>
<protein>
    <recommendedName>
        <fullName evidence="1">non-specific serine/threonine protein kinase</fullName>
        <ecNumber evidence="1">2.7.11.1</ecNumber>
    </recommendedName>
</protein>
<evidence type="ECO:0000256" key="4">
    <source>
        <dbReference type="ARBA" id="ARBA00022741"/>
    </source>
</evidence>
<evidence type="ECO:0000313" key="13">
    <source>
        <dbReference type="Proteomes" id="UP001212411"/>
    </source>
</evidence>
<dbReference type="InterPro" id="IPR011009">
    <property type="entry name" value="Kinase-like_dom_sf"/>
</dbReference>
<dbReference type="InterPro" id="IPR008271">
    <property type="entry name" value="Ser/Thr_kinase_AS"/>
</dbReference>
<evidence type="ECO:0000313" key="12">
    <source>
        <dbReference type="EMBL" id="WBW73236.1"/>
    </source>
</evidence>
<gene>
    <name evidence="12" type="primary">ppk1</name>
    <name evidence="12" type="ORF">SOMG_03262</name>
</gene>